<sequence length="149" mass="16259">MEQAGKGADGSPDVYTGLIENVAAHVRPGLTSYWQEMAGIRMTWNEVKRKAQDRSRWRTSVDAHYPPPRGQRTLSQSLSAALAMRVGDRVMATVVATVSKQATVDCGHCLNATANEKFSPAYTIGATVTLQQRIFIAQLHSLVSIETVT</sequence>
<dbReference type="EMBL" id="ODYU01000296">
    <property type="protein sequence ID" value="SOQ34797.1"/>
    <property type="molecule type" value="Genomic_DNA"/>
</dbReference>
<gene>
    <name evidence="1" type="ORF">SFRICE_024350</name>
</gene>
<protein>
    <submittedName>
        <fullName evidence="1">SFRICE_024350</fullName>
    </submittedName>
</protein>
<proteinExistence type="predicted"/>
<dbReference type="AlphaFoldDB" id="A0A2H1V1T5"/>
<evidence type="ECO:0000313" key="1">
    <source>
        <dbReference type="EMBL" id="SOQ34797.1"/>
    </source>
</evidence>
<organism evidence="1">
    <name type="scientific">Spodoptera frugiperda</name>
    <name type="common">Fall armyworm</name>
    <dbReference type="NCBI Taxonomy" id="7108"/>
    <lineage>
        <taxon>Eukaryota</taxon>
        <taxon>Metazoa</taxon>
        <taxon>Ecdysozoa</taxon>
        <taxon>Arthropoda</taxon>
        <taxon>Hexapoda</taxon>
        <taxon>Insecta</taxon>
        <taxon>Pterygota</taxon>
        <taxon>Neoptera</taxon>
        <taxon>Endopterygota</taxon>
        <taxon>Lepidoptera</taxon>
        <taxon>Glossata</taxon>
        <taxon>Ditrysia</taxon>
        <taxon>Noctuoidea</taxon>
        <taxon>Noctuidae</taxon>
        <taxon>Amphipyrinae</taxon>
        <taxon>Spodoptera</taxon>
    </lineage>
</organism>
<name>A0A2H1V1T5_SPOFR</name>
<accession>A0A2H1V1T5</accession>
<reference evidence="1" key="1">
    <citation type="submission" date="2016-07" db="EMBL/GenBank/DDBJ databases">
        <authorList>
            <person name="Bretaudeau A."/>
        </authorList>
    </citation>
    <scope>NUCLEOTIDE SEQUENCE</scope>
    <source>
        <strain evidence="1">Rice</strain>
        <tissue evidence="1">Whole body</tissue>
    </source>
</reference>